<evidence type="ECO:0000256" key="3">
    <source>
        <dbReference type="PROSITE-ProRule" id="PRU00284"/>
    </source>
</evidence>
<evidence type="ECO:0000259" key="6">
    <source>
        <dbReference type="PROSITE" id="PS50885"/>
    </source>
</evidence>
<evidence type="ECO:0000313" key="7">
    <source>
        <dbReference type="EMBL" id="OYD47756.1"/>
    </source>
</evidence>
<dbReference type="Gene3D" id="1.10.287.950">
    <property type="entry name" value="Methyl-accepting chemotaxis protein"/>
    <property type="match status" value="1"/>
</dbReference>
<keyword evidence="4" id="KW-0472">Membrane</keyword>
<gene>
    <name evidence="7" type="ORF">CBY09_23340</name>
</gene>
<evidence type="ECO:0000256" key="2">
    <source>
        <dbReference type="ARBA" id="ARBA00029447"/>
    </source>
</evidence>
<evidence type="ECO:0000256" key="4">
    <source>
        <dbReference type="SAM" id="Phobius"/>
    </source>
</evidence>
<dbReference type="OrthoDB" id="9177860at2"/>
<evidence type="ECO:0000259" key="5">
    <source>
        <dbReference type="PROSITE" id="PS50111"/>
    </source>
</evidence>
<dbReference type="Proteomes" id="UP000215441">
    <property type="component" value="Unassembled WGS sequence"/>
</dbReference>
<dbReference type="Pfam" id="PF00672">
    <property type="entry name" value="HAMP"/>
    <property type="match status" value="1"/>
</dbReference>
<dbReference type="InterPro" id="IPR024478">
    <property type="entry name" value="HlyB_4HB_MCP"/>
</dbReference>
<dbReference type="InterPro" id="IPR051310">
    <property type="entry name" value="MCP_chemotaxis"/>
</dbReference>
<keyword evidence="4" id="KW-0812">Transmembrane</keyword>
<dbReference type="PRINTS" id="PR00260">
    <property type="entry name" value="CHEMTRNSDUCR"/>
</dbReference>
<dbReference type="AlphaFoldDB" id="A0A235EFD1"/>
<dbReference type="PANTHER" id="PTHR43531">
    <property type="entry name" value="PROTEIN ICFG"/>
    <property type="match status" value="1"/>
</dbReference>
<accession>A0A235EFD1</accession>
<dbReference type="PROSITE" id="PS50885">
    <property type="entry name" value="HAMP"/>
    <property type="match status" value="1"/>
</dbReference>
<comment type="caution">
    <text evidence="7">The sequence shown here is derived from an EMBL/GenBank/DDBJ whole genome shotgun (WGS) entry which is preliminary data.</text>
</comment>
<dbReference type="Gene3D" id="6.10.340.10">
    <property type="match status" value="1"/>
</dbReference>
<reference evidence="7 8" key="1">
    <citation type="submission" date="2017-07" db="EMBL/GenBank/DDBJ databases">
        <title>Acidovorax KNDSW TSA 6 genome sequence and assembly.</title>
        <authorList>
            <person name="Mayilraj S."/>
        </authorList>
    </citation>
    <scope>NUCLEOTIDE SEQUENCE [LARGE SCALE GENOMIC DNA]</scope>
    <source>
        <strain evidence="7 8">KNDSW-TSA6</strain>
    </source>
</reference>
<dbReference type="InterPro" id="IPR004089">
    <property type="entry name" value="MCPsignal_dom"/>
</dbReference>
<dbReference type="InterPro" id="IPR047347">
    <property type="entry name" value="YvaQ-like_sensor"/>
</dbReference>
<feature type="domain" description="Methyl-accepting transducer" evidence="5">
    <location>
        <begin position="267"/>
        <end position="409"/>
    </location>
</feature>
<feature type="non-terminal residue" evidence="7">
    <location>
        <position position="409"/>
    </location>
</feature>
<dbReference type="InterPro" id="IPR004090">
    <property type="entry name" value="Chemotax_Me-accpt_rcpt"/>
</dbReference>
<name>A0A235EFD1_9BURK</name>
<comment type="similarity">
    <text evidence="2">Belongs to the methyl-accepting chemotaxis (MCP) protein family.</text>
</comment>
<dbReference type="RefSeq" id="WP_094291961.1">
    <property type="nucleotide sequence ID" value="NZ_NOIG01000020.1"/>
</dbReference>
<dbReference type="Pfam" id="PF12729">
    <property type="entry name" value="4HB_MCP_1"/>
    <property type="match status" value="1"/>
</dbReference>
<evidence type="ECO:0000313" key="8">
    <source>
        <dbReference type="Proteomes" id="UP000215441"/>
    </source>
</evidence>
<dbReference type="GO" id="GO:0006935">
    <property type="term" value="P:chemotaxis"/>
    <property type="evidence" value="ECO:0007669"/>
    <property type="project" value="InterPro"/>
</dbReference>
<dbReference type="InterPro" id="IPR003660">
    <property type="entry name" value="HAMP_dom"/>
</dbReference>
<feature type="transmembrane region" description="Helical" evidence="4">
    <location>
        <begin position="190"/>
        <end position="209"/>
    </location>
</feature>
<organism evidence="7 8">
    <name type="scientific">Acidovorax kalamii</name>
    <dbReference type="NCBI Taxonomy" id="2004485"/>
    <lineage>
        <taxon>Bacteria</taxon>
        <taxon>Pseudomonadati</taxon>
        <taxon>Pseudomonadota</taxon>
        <taxon>Betaproteobacteria</taxon>
        <taxon>Burkholderiales</taxon>
        <taxon>Comamonadaceae</taxon>
        <taxon>Acidovorax</taxon>
    </lineage>
</organism>
<dbReference type="Pfam" id="PF00015">
    <property type="entry name" value="MCPsignal"/>
    <property type="match status" value="1"/>
</dbReference>
<dbReference type="GO" id="GO:0005886">
    <property type="term" value="C:plasma membrane"/>
    <property type="evidence" value="ECO:0007669"/>
    <property type="project" value="TreeGrafter"/>
</dbReference>
<dbReference type="GO" id="GO:0007165">
    <property type="term" value="P:signal transduction"/>
    <property type="evidence" value="ECO:0007669"/>
    <property type="project" value="UniProtKB-KW"/>
</dbReference>
<dbReference type="SMART" id="SM00283">
    <property type="entry name" value="MA"/>
    <property type="match status" value="1"/>
</dbReference>
<dbReference type="GO" id="GO:0004888">
    <property type="term" value="F:transmembrane signaling receptor activity"/>
    <property type="evidence" value="ECO:0007669"/>
    <property type="project" value="InterPro"/>
</dbReference>
<keyword evidence="1" id="KW-0488">Methylation</keyword>
<keyword evidence="3" id="KW-0807">Transducer</keyword>
<dbReference type="CDD" id="cd06225">
    <property type="entry name" value="HAMP"/>
    <property type="match status" value="1"/>
</dbReference>
<dbReference type="SUPFAM" id="SSF58104">
    <property type="entry name" value="Methyl-accepting chemotaxis protein (MCP) signaling domain"/>
    <property type="match status" value="1"/>
</dbReference>
<keyword evidence="8" id="KW-1185">Reference proteome</keyword>
<proteinExistence type="inferred from homology"/>
<dbReference type="PROSITE" id="PS50111">
    <property type="entry name" value="CHEMOTAXIS_TRANSDUC_2"/>
    <property type="match status" value="1"/>
</dbReference>
<dbReference type="EMBL" id="NOIG01000020">
    <property type="protein sequence ID" value="OYD47756.1"/>
    <property type="molecule type" value="Genomic_DNA"/>
</dbReference>
<keyword evidence="4" id="KW-1133">Transmembrane helix</keyword>
<sequence>MIQWKISTRLTIAFAAMVLLLVVLGSVALARSASQRAALNDIVEVRIPITKAMGVLADGVNVQAIQFRNLAIFTSDNITKPSLERVTAARSAIAEQMTVLTKLVQSDKGKEILGRVQANRAAFLKVGDEYLALIQQGQRDEALKLLEEKVRPTQLEYQKTIKEQVDYQAQVTIDAGQRAEAAASALQRDVLIAGALAIAVAIFLAISIIRSITRPLAQAVEAADRVAAGDLSGQINVQSKDETGQLLAALQRMQQSLVNTVSLVRSNAEGVASASSQIASGNNDLSARTEQQASALEETAASMEELGSTVRQNADNARQANQLAVSASTVAVQGGDVVAEVVETMKGINASSNKIADIISVIDGIAFQTNILALNAAVEAARAGEQGRGFAVVAGEVRSLAGRSAEAAK</sequence>
<dbReference type="PANTHER" id="PTHR43531:SF14">
    <property type="entry name" value="METHYL-ACCEPTING CHEMOTAXIS PROTEIN I-RELATED"/>
    <property type="match status" value="1"/>
</dbReference>
<protein>
    <submittedName>
        <fullName evidence="7">Methyl-accepting chemotaxis protein</fullName>
    </submittedName>
</protein>
<feature type="domain" description="HAMP" evidence="6">
    <location>
        <begin position="210"/>
        <end position="262"/>
    </location>
</feature>
<dbReference type="SMART" id="SM00304">
    <property type="entry name" value="HAMP"/>
    <property type="match status" value="1"/>
</dbReference>
<dbReference type="CDD" id="cd19411">
    <property type="entry name" value="MCP2201-like_sensor"/>
    <property type="match status" value="1"/>
</dbReference>
<evidence type="ECO:0000256" key="1">
    <source>
        <dbReference type="ARBA" id="ARBA00022481"/>
    </source>
</evidence>